<dbReference type="EMBL" id="CM051397">
    <property type="protein sequence ID" value="KAJ4721022.1"/>
    <property type="molecule type" value="Genomic_DNA"/>
</dbReference>
<keyword evidence="2" id="KW-1185">Reference proteome</keyword>
<evidence type="ECO:0000313" key="1">
    <source>
        <dbReference type="EMBL" id="KAJ4721022.1"/>
    </source>
</evidence>
<organism evidence="1 2">
    <name type="scientific">Melia azedarach</name>
    <name type="common">Chinaberry tree</name>
    <dbReference type="NCBI Taxonomy" id="155640"/>
    <lineage>
        <taxon>Eukaryota</taxon>
        <taxon>Viridiplantae</taxon>
        <taxon>Streptophyta</taxon>
        <taxon>Embryophyta</taxon>
        <taxon>Tracheophyta</taxon>
        <taxon>Spermatophyta</taxon>
        <taxon>Magnoliopsida</taxon>
        <taxon>eudicotyledons</taxon>
        <taxon>Gunneridae</taxon>
        <taxon>Pentapetalae</taxon>
        <taxon>rosids</taxon>
        <taxon>malvids</taxon>
        <taxon>Sapindales</taxon>
        <taxon>Meliaceae</taxon>
        <taxon>Melia</taxon>
    </lineage>
</organism>
<reference evidence="1 2" key="1">
    <citation type="journal article" date="2023" name="Science">
        <title>Complex scaffold remodeling in plant triterpene biosynthesis.</title>
        <authorList>
            <person name="De La Pena R."/>
            <person name="Hodgson H."/>
            <person name="Liu J.C."/>
            <person name="Stephenson M.J."/>
            <person name="Martin A.C."/>
            <person name="Owen C."/>
            <person name="Harkess A."/>
            <person name="Leebens-Mack J."/>
            <person name="Jimenez L.E."/>
            <person name="Osbourn A."/>
            <person name="Sattely E.S."/>
        </authorList>
    </citation>
    <scope>NUCLEOTIDE SEQUENCE [LARGE SCALE GENOMIC DNA]</scope>
    <source>
        <strain evidence="2">cv. JPN11</strain>
        <tissue evidence="1">Leaf</tissue>
    </source>
</reference>
<proteinExistence type="predicted"/>
<gene>
    <name evidence="1" type="ORF">OWV82_008751</name>
</gene>
<evidence type="ECO:0000313" key="2">
    <source>
        <dbReference type="Proteomes" id="UP001164539"/>
    </source>
</evidence>
<protein>
    <submittedName>
        <fullName evidence="1">Protein NRT1/ PTR FAMILY 6.1</fullName>
    </submittedName>
</protein>
<accession>A0ACC1YCT7</accession>
<name>A0ACC1YCT7_MELAZ</name>
<dbReference type="Proteomes" id="UP001164539">
    <property type="component" value="Chromosome 4"/>
</dbReference>
<comment type="caution">
    <text evidence="1">The sequence shown here is derived from an EMBL/GenBank/DDBJ whole genome shotgun (WGS) entry which is preliminary data.</text>
</comment>
<sequence>MLETPASFAGTSKFKSESENRRMALSHGYTGRTTPVNVHGKPITDLSKTGGLIAALFIFGNQMAERMAYFSLPVNMVTFMLYVMHKSFTDSSNAVNNFLGISQASSVLGGFSLLSILQYEVIFIDFCQLGWQQEL</sequence>